<keyword evidence="1" id="KW-0677">Repeat</keyword>
<dbReference type="AlphaFoldDB" id="A0A371INE8"/>
<dbReference type="EMBL" id="MBEW02000002">
    <property type="protein sequence ID" value="RDY22014.1"/>
    <property type="molecule type" value="Genomic_DNA"/>
</dbReference>
<dbReference type="RefSeq" id="WP_068912164.1">
    <property type="nucleotide sequence ID" value="NZ_MBEW02000002.1"/>
</dbReference>
<name>A0A371INE8_9FIRM</name>
<proteinExistence type="predicted"/>
<reference evidence="4 5" key="1">
    <citation type="journal article" date="2016" name="Genome Announc.">
        <title>Draft Genome Sequence of Criibacterium bergeronii gen. nov., sp. nov., Strain CCRI-22567T, Isolated from a Vaginal Sample from a Woman with Bacterial Vaginosis.</title>
        <authorList>
            <person name="Maheux A.F."/>
            <person name="Berube E."/>
            <person name="Boudreau D.K."/>
            <person name="Raymond F."/>
            <person name="Corbeil J."/>
            <person name="Roy P.H."/>
            <person name="Boissinot M."/>
            <person name="Omar R.F."/>
        </authorList>
    </citation>
    <scope>NUCLEOTIDE SEQUENCE [LARGE SCALE GENOMIC DNA]</scope>
    <source>
        <strain evidence="4 5">CCRI-22567</strain>
    </source>
</reference>
<organism evidence="4 5">
    <name type="scientific">Criibacterium bergeronii</name>
    <dbReference type="NCBI Taxonomy" id="1871336"/>
    <lineage>
        <taxon>Bacteria</taxon>
        <taxon>Bacillati</taxon>
        <taxon>Bacillota</taxon>
        <taxon>Clostridia</taxon>
        <taxon>Peptostreptococcales</taxon>
        <taxon>Filifactoraceae</taxon>
        <taxon>Criibacterium</taxon>
    </lineage>
</organism>
<keyword evidence="5" id="KW-1185">Reference proteome</keyword>
<gene>
    <name evidence="4" type="ORF">BBG48_001325</name>
</gene>
<dbReference type="PROSITE" id="PS51272">
    <property type="entry name" value="SLH"/>
    <property type="match status" value="2"/>
</dbReference>
<feature type="signal peptide" evidence="2">
    <location>
        <begin position="1"/>
        <end position="23"/>
    </location>
</feature>
<keyword evidence="2" id="KW-0732">Signal</keyword>
<evidence type="ECO:0000313" key="5">
    <source>
        <dbReference type="Proteomes" id="UP000093352"/>
    </source>
</evidence>
<protein>
    <submittedName>
        <fullName evidence="4">S-layer homology domain-containing protein</fullName>
    </submittedName>
</protein>
<evidence type="ECO:0000259" key="3">
    <source>
        <dbReference type="PROSITE" id="PS51272"/>
    </source>
</evidence>
<sequence>MKLRHKLLSLSAALLMATTQAGAIIYSDLQGYGWASNYIYDVTNKQIIAGYPDKTFKPGNSVTRIESLVMMANLFPKADIDKIYAEKEPVYRESMIKNDIDKWARPYVIFALEKGIIPNTPEMIRALVDVKTKKPIIAMRYEVSVFLVRTLGLLNELNNSAKLDYKDTKDILTQAVPFIELLQRKGVLSKKGDGKGYFNPNKGITRAETAVMISNAYKYSPKAKGTSTVSPTTPTAPQVNTQVVEGTIQLITLADSNITISAKDSKGNTNNYTVNKNNLVVNLDGAQVNINNLKVGQTAKFTLTNGVLSKVDMTSVQERFSGKLLTLDSANKTMTLELADNKQIKAFLFNDTSKLYLNDKEVKPESLPLNNPIEVYAINNVIVKAAETQTIGNAQGEVLDFIDNLITVQTADGKKSYKINSNTKIIRNGRTLTNIYQIAIGDKANIKYNNDTAEEVSIETSREKYYGVVIKSIELNTGYNKILVGDRDGNEHSFTINSDSSIRINDKKSSVYDLKLGYEVDLYTDGGLVEELISKGEFKQATISGEIIFIDTIDKYIDITTSKGEKLRINYNNDTKTEKLSNSTSMDPRNLFKGDKISVIGVMNGGNLQATMIIADIK</sequence>
<comment type="caution">
    <text evidence="4">The sequence shown here is derived from an EMBL/GenBank/DDBJ whole genome shotgun (WGS) entry which is preliminary data.</text>
</comment>
<dbReference type="InterPro" id="IPR001119">
    <property type="entry name" value="SLH_dom"/>
</dbReference>
<feature type="domain" description="SLH" evidence="3">
    <location>
        <begin position="22"/>
        <end position="85"/>
    </location>
</feature>
<evidence type="ECO:0000256" key="2">
    <source>
        <dbReference type="SAM" id="SignalP"/>
    </source>
</evidence>
<evidence type="ECO:0000313" key="4">
    <source>
        <dbReference type="EMBL" id="RDY22014.1"/>
    </source>
</evidence>
<dbReference type="STRING" id="1871336.BBG48_08415"/>
<accession>A0A371INE8</accession>
<dbReference type="Pfam" id="PF00395">
    <property type="entry name" value="SLH"/>
    <property type="match status" value="2"/>
</dbReference>
<evidence type="ECO:0000256" key="1">
    <source>
        <dbReference type="ARBA" id="ARBA00022737"/>
    </source>
</evidence>
<feature type="domain" description="SLH" evidence="3">
    <location>
        <begin position="162"/>
        <end position="227"/>
    </location>
</feature>
<feature type="chain" id="PRO_5016944355" evidence="2">
    <location>
        <begin position="24"/>
        <end position="618"/>
    </location>
</feature>
<dbReference type="Proteomes" id="UP000093352">
    <property type="component" value="Unassembled WGS sequence"/>
</dbReference>